<sequence length="23" mass="2545">MFSPDTHASCKGLLCIFFTCLPL</sequence>
<dbReference type="EMBL" id="GBXM01097845">
    <property type="protein sequence ID" value="JAH10732.1"/>
    <property type="molecule type" value="Transcribed_RNA"/>
</dbReference>
<protein>
    <submittedName>
        <fullName evidence="1">Uncharacterized protein</fullName>
    </submittedName>
</protein>
<evidence type="ECO:0000313" key="1">
    <source>
        <dbReference type="EMBL" id="JAH10732.1"/>
    </source>
</evidence>
<proteinExistence type="predicted"/>
<dbReference type="AlphaFoldDB" id="A0A0E9Q2L0"/>
<name>A0A0E9Q2L0_ANGAN</name>
<organism evidence="1">
    <name type="scientific">Anguilla anguilla</name>
    <name type="common">European freshwater eel</name>
    <name type="synonym">Muraena anguilla</name>
    <dbReference type="NCBI Taxonomy" id="7936"/>
    <lineage>
        <taxon>Eukaryota</taxon>
        <taxon>Metazoa</taxon>
        <taxon>Chordata</taxon>
        <taxon>Craniata</taxon>
        <taxon>Vertebrata</taxon>
        <taxon>Euteleostomi</taxon>
        <taxon>Actinopterygii</taxon>
        <taxon>Neopterygii</taxon>
        <taxon>Teleostei</taxon>
        <taxon>Anguilliformes</taxon>
        <taxon>Anguillidae</taxon>
        <taxon>Anguilla</taxon>
    </lineage>
</organism>
<reference evidence="1" key="2">
    <citation type="journal article" date="2015" name="Fish Shellfish Immunol.">
        <title>Early steps in the European eel (Anguilla anguilla)-Vibrio vulnificus interaction in the gills: Role of the RtxA13 toxin.</title>
        <authorList>
            <person name="Callol A."/>
            <person name="Pajuelo D."/>
            <person name="Ebbesson L."/>
            <person name="Teles M."/>
            <person name="MacKenzie S."/>
            <person name="Amaro C."/>
        </authorList>
    </citation>
    <scope>NUCLEOTIDE SEQUENCE</scope>
</reference>
<accession>A0A0E9Q2L0</accession>
<reference evidence="1" key="1">
    <citation type="submission" date="2014-11" db="EMBL/GenBank/DDBJ databases">
        <authorList>
            <person name="Amaro Gonzalez C."/>
        </authorList>
    </citation>
    <scope>NUCLEOTIDE SEQUENCE</scope>
</reference>